<reference evidence="2" key="1">
    <citation type="submission" date="2022-03" db="EMBL/GenBank/DDBJ databases">
        <authorList>
            <person name="Tunstrom K."/>
        </authorList>
    </citation>
    <scope>NUCLEOTIDE SEQUENCE</scope>
</reference>
<accession>A0AAU9UJX4</accession>
<proteinExistence type="predicted"/>
<dbReference type="AlphaFoldDB" id="A0AAU9UJX4"/>
<sequence length="220" mass="24449">MATYSRGPGRGAAARGGRADMSLARRSTDSPRARIDRPAPRARCARPYSLRIRYVTCARNPGPDRPPFGHVLDSCRSFSEHFRQVVPKLVAAASELGCLLPNLGGTNAGCRQLYSGILRSIALYGAPVWIDALSKSNKQLLRGPQCIVVVRAIREYRTIPFETACLLADSPLWDLEADVLASIFNRRHQCRNRGIPFSASEERRWRTEADLVLETLLFAK</sequence>
<dbReference type="Proteomes" id="UP001153954">
    <property type="component" value="Unassembled WGS sequence"/>
</dbReference>
<protein>
    <submittedName>
        <fullName evidence="2">Uncharacterized protein</fullName>
    </submittedName>
</protein>
<evidence type="ECO:0000256" key="1">
    <source>
        <dbReference type="SAM" id="MobiDB-lite"/>
    </source>
</evidence>
<feature type="region of interest" description="Disordered" evidence="1">
    <location>
        <begin position="1"/>
        <end position="38"/>
    </location>
</feature>
<comment type="caution">
    <text evidence="2">The sequence shown here is derived from an EMBL/GenBank/DDBJ whole genome shotgun (WGS) entry which is preliminary data.</text>
</comment>
<keyword evidence="3" id="KW-1185">Reference proteome</keyword>
<gene>
    <name evidence="2" type="ORF">EEDITHA_LOCUS14894</name>
</gene>
<name>A0AAU9UJX4_EUPED</name>
<evidence type="ECO:0000313" key="2">
    <source>
        <dbReference type="EMBL" id="CAH2099979.1"/>
    </source>
</evidence>
<feature type="compositionally biased region" description="Basic and acidic residues" evidence="1">
    <location>
        <begin position="26"/>
        <end position="38"/>
    </location>
</feature>
<dbReference type="EMBL" id="CAKOGL010000022">
    <property type="protein sequence ID" value="CAH2099979.1"/>
    <property type="molecule type" value="Genomic_DNA"/>
</dbReference>
<evidence type="ECO:0000313" key="3">
    <source>
        <dbReference type="Proteomes" id="UP001153954"/>
    </source>
</evidence>
<organism evidence="2 3">
    <name type="scientific">Euphydryas editha</name>
    <name type="common">Edith's checkerspot</name>
    <dbReference type="NCBI Taxonomy" id="104508"/>
    <lineage>
        <taxon>Eukaryota</taxon>
        <taxon>Metazoa</taxon>
        <taxon>Ecdysozoa</taxon>
        <taxon>Arthropoda</taxon>
        <taxon>Hexapoda</taxon>
        <taxon>Insecta</taxon>
        <taxon>Pterygota</taxon>
        <taxon>Neoptera</taxon>
        <taxon>Endopterygota</taxon>
        <taxon>Lepidoptera</taxon>
        <taxon>Glossata</taxon>
        <taxon>Ditrysia</taxon>
        <taxon>Papilionoidea</taxon>
        <taxon>Nymphalidae</taxon>
        <taxon>Nymphalinae</taxon>
        <taxon>Euphydryas</taxon>
    </lineage>
</organism>